<dbReference type="STRING" id="546874.SAMN04488544_3893"/>
<organism evidence="3 4">
    <name type="scientific">Microlunatus sagamiharensis</name>
    <dbReference type="NCBI Taxonomy" id="546874"/>
    <lineage>
        <taxon>Bacteria</taxon>
        <taxon>Bacillati</taxon>
        <taxon>Actinomycetota</taxon>
        <taxon>Actinomycetes</taxon>
        <taxon>Propionibacteriales</taxon>
        <taxon>Propionibacteriaceae</taxon>
        <taxon>Microlunatus</taxon>
    </lineage>
</organism>
<dbReference type="AlphaFoldDB" id="A0A1H2NET1"/>
<feature type="domain" description="AMP-dependent synthetase/ligase" evidence="2">
    <location>
        <begin position="56"/>
        <end position="138"/>
    </location>
</feature>
<dbReference type="Gene3D" id="3.40.50.12780">
    <property type="entry name" value="N-terminal domain of ligase-like"/>
    <property type="match status" value="1"/>
</dbReference>
<dbReference type="PANTHER" id="PTHR43347:SF3">
    <property type="entry name" value="ACYL-COA SYNTHETASE SHORT-CHAIN FAMILY MEMBER 3, MITOCHONDRIAL"/>
    <property type="match status" value="1"/>
</dbReference>
<dbReference type="EMBL" id="LT629799">
    <property type="protein sequence ID" value="SDV03987.1"/>
    <property type="molecule type" value="Genomic_DNA"/>
</dbReference>
<proteinExistence type="predicted"/>
<feature type="region of interest" description="Disordered" evidence="1">
    <location>
        <begin position="1"/>
        <end position="37"/>
    </location>
</feature>
<accession>A0A1H2NET1</accession>
<evidence type="ECO:0000256" key="1">
    <source>
        <dbReference type="SAM" id="MobiDB-lite"/>
    </source>
</evidence>
<dbReference type="SUPFAM" id="SSF56801">
    <property type="entry name" value="Acetyl-CoA synthetase-like"/>
    <property type="match status" value="1"/>
</dbReference>
<gene>
    <name evidence="3" type="ORF">SAMN04488544_3893</name>
</gene>
<protein>
    <submittedName>
        <fullName evidence="3">AMP-binding enzyme</fullName>
    </submittedName>
</protein>
<keyword evidence="4" id="KW-1185">Reference proteome</keyword>
<evidence type="ECO:0000313" key="3">
    <source>
        <dbReference type="EMBL" id="SDV03987.1"/>
    </source>
</evidence>
<dbReference type="Pfam" id="PF00501">
    <property type="entry name" value="AMP-binding"/>
    <property type="match status" value="1"/>
</dbReference>
<name>A0A1H2NET1_9ACTN</name>
<dbReference type="InterPro" id="IPR000873">
    <property type="entry name" value="AMP-dep_synth/lig_dom"/>
</dbReference>
<dbReference type="GO" id="GO:0050218">
    <property type="term" value="F:propionate-CoA ligase activity"/>
    <property type="evidence" value="ECO:0007669"/>
    <property type="project" value="TreeGrafter"/>
</dbReference>
<dbReference type="Proteomes" id="UP000198825">
    <property type="component" value="Chromosome I"/>
</dbReference>
<evidence type="ECO:0000313" key="4">
    <source>
        <dbReference type="Proteomes" id="UP000198825"/>
    </source>
</evidence>
<reference evidence="4" key="1">
    <citation type="submission" date="2016-10" db="EMBL/GenBank/DDBJ databases">
        <authorList>
            <person name="Varghese N."/>
            <person name="Submissions S."/>
        </authorList>
    </citation>
    <scope>NUCLEOTIDE SEQUENCE [LARGE SCALE GENOMIC DNA]</scope>
    <source>
        <strain evidence="4">DSM 21743</strain>
    </source>
</reference>
<sequence length="288" mass="30305">MTDRPVQPHAPDPRSPLVTPSDPAADRGPATDWFTRPSATSTGSLNLAYNALDRHVVRGRADEPALLHPFAAAGRRSSYSYAELLERVAQLGGAFRELGVRPGRQVVLALPLVPELVIGLLACARVGAVAVPVLDDAPGAVRRLGSDPALDRPAVVLVDAPRRAAVQSVLLAAGRTPDHQVVLRPEPGTMDATIGDFDMAVVMKPGSFEPAWAEDLPAETGLLVRLGEGDADPARTYDHRWTVDLTARAARAGWAPGSFVAPADDPTDASPYGALLGPLLVGATVELR</sequence>
<evidence type="ECO:0000259" key="2">
    <source>
        <dbReference type="Pfam" id="PF00501"/>
    </source>
</evidence>
<dbReference type="PANTHER" id="PTHR43347">
    <property type="entry name" value="ACYL-COA SYNTHETASE"/>
    <property type="match status" value="1"/>
</dbReference>
<dbReference type="InterPro" id="IPR042099">
    <property type="entry name" value="ANL_N_sf"/>
</dbReference>